<accession>A0A2P5E7V3</accession>
<comment type="subcellular location">
    <subcellularLocation>
        <location evidence="1">Membrane</location>
        <topology evidence="1">Single-pass membrane protein</topology>
    </subcellularLocation>
</comment>
<evidence type="ECO:0000313" key="12">
    <source>
        <dbReference type="Proteomes" id="UP000237000"/>
    </source>
</evidence>
<dbReference type="EMBL" id="JXTC01000212">
    <property type="protein sequence ID" value="PON81622.1"/>
    <property type="molecule type" value="Genomic_DNA"/>
</dbReference>
<dbReference type="PANTHER" id="PTHR24282">
    <property type="entry name" value="CYTOCHROME P450 FAMILY MEMBER"/>
    <property type="match status" value="1"/>
</dbReference>
<dbReference type="Pfam" id="PF00067">
    <property type="entry name" value="p450"/>
    <property type="match status" value="1"/>
</dbReference>
<dbReference type="GO" id="GO:0016705">
    <property type="term" value="F:oxidoreductase activity, acting on paired donors, with incorporation or reduction of molecular oxygen"/>
    <property type="evidence" value="ECO:0007669"/>
    <property type="project" value="InterPro"/>
</dbReference>
<keyword evidence="4" id="KW-0812">Transmembrane</keyword>
<dbReference type="AlphaFoldDB" id="A0A2P5E7V3"/>
<dbReference type="PANTHER" id="PTHR24282:SF94">
    <property type="entry name" value="CYTOCHROME P450 72C1"/>
    <property type="match status" value="1"/>
</dbReference>
<name>A0A2P5E7V3_TREOI</name>
<evidence type="ECO:0000256" key="2">
    <source>
        <dbReference type="ARBA" id="ARBA00010617"/>
    </source>
</evidence>
<keyword evidence="5" id="KW-0479">Metal-binding</keyword>
<gene>
    <name evidence="11" type="ORF">TorRG33x02_225760</name>
</gene>
<keyword evidence="3" id="KW-0349">Heme</keyword>
<dbReference type="GO" id="GO:0020037">
    <property type="term" value="F:heme binding"/>
    <property type="evidence" value="ECO:0007669"/>
    <property type="project" value="InterPro"/>
</dbReference>
<protein>
    <submittedName>
        <fullName evidence="11">Cytochrome P450, E-class, group I</fullName>
    </submittedName>
</protein>
<dbReference type="PRINTS" id="PR00463">
    <property type="entry name" value="EP450I"/>
</dbReference>
<comment type="caution">
    <text evidence="11">The sequence shown here is derived from an EMBL/GenBank/DDBJ whole genome shotgun (WGS) entry which is preliminary data.</text>
</comment>
<dbReference type="STRING" id="63057.A0A2P5E7V3"/>
<comment type="similarity">
    <text evidence="2">Belongs to the cytochrome P450 family.</text>
</comment>
<keyword evidence="7" id="KW-0560">Oxidoreductase</keyword>
<dbReference type="InterPro" id="IPR001128">
    <property type="entry name" value="Cyt_P450"/>
</dbReference>
<dbReference type="GO" id="GO:0005506">
    <property type="term" value="F:iron ion binding"/>
    <property type="evidence" value="ECO:0007669"/>
    <property type="project" value="InterPro"/>
</dbReference>
<evidence type="ECO:0000256" key="10">
    <source>
        <dbReference type="ARBA" id="ARBA00023136"/>
    </source>
</evidence>
<dbReference type="OrthoDB" id="1470350at2759"/>
<sequence length="301" mass="34666">MCWLGTTPRLIIKDPELIKEILSNKLGHFSKPPLSPLVQILNRAGLTILDGEDWARHRRIINPAFHLERLKEMIPAFTVSCGKMIEEWKSMVTLEGTCEVDMWVELQKLTSDVISRAAFGSSYEEGKKMFELQKELIKLTLEAMQSLYIPGLRFVPTKKNQRRKKLDQEITLMLKKMIENKKNATRTEQSKVDDLLGLLLQSNNQNNLLEHMSSKKSNGMTLEEVIEECKQFYLAGQETTSTWLTWTMIVLAMHPDWQEKARDEVLEVCGKKEPSFEAISHLKIVSILLHIILFLNLKTSV</sequence>
<dbReference type="InParanoid" id="A0A2P5E7V3"/>
<keyword evidence="12" id="KW-1185">Reference proteome</keyword>
<dbReference type="Proteomes" id="UP000237000">
    <property type="component" value="Unassembled WGS sequence"/>
</dbReference>
<evidence type="ECO:0000256" key="5">
    <source>
        <dbReference type="ARBA" id="ARBA00022723"/>
    </source>
</evidence>
<dbReference type="SUPFAM" id="SSF48264">
    <property type="entry name" value="Cytochrome P450"/>
    <property type="match status" value="1"/>
</dbReference>
<evidence type="ECO:0000313" key="11">
    <source>
        <dbReference type="EMBL" id="PON81622.1"/>
    </source>
</evidence>
<dbReference type="InterPro" id="IPR050665">
    <property type="entry name" value="Cytochrome_P450_Monooxygen"/>
</dbReference>
<dbReference type="Gene3D" id="1.10.630.10">
    <property type="entry name" value="Cytochrome P450"/>
    <property type="match status" value="1"/>
</dbReference>
<keyword evidence="10" id="KW-0472">Membrane</keyword>
<dbReference type="InterPro" id="IPR036396">
    <property type="entry name" value="Cyt_P450_sf"/>
</dbReference>
<keyword evidence="9" id="KW-0503">Monooxygenase</keyword>
<proteinExistence type="inferred from homology"/>
<evidence type="ECO:0000256" key="1">
    <source>
        <dbReference type="ARBA" id="ARBA00004167"/>
    </source>
</evidence>
<dbReference type="InterPro" id="IPR002401">
    <property type="entry name" value="Cyt_P450_E_grp-I"/>
</dbReference>
<evidence type="ECO:0000256" key="8">
    <source>
        <dbReference type="ARBA" id="ARBA00023004"/>
    </source>
</evidence>
<organism evidence="11 12">
    <name type="scientific">Trema orientale</name>
    <name type="common">Charcoal tree</name>
    <name type="synonym">Celtis orientalis</name>
    <dbReference type="NCBI Taxonomy" id="63057"/>
    <lineage>
        <taxon>Eukaryota</taxon>
        <taxon>Viridiplantae</taxon>
        <taxon>Streptophyta</taxon>
        <taxon>Embryophyta</taxon>
        <taxon>Tracheophyta</taxon>
        <taxon>Spermatophyta</taxon>
        <taxon>Magnoliopsida</taxon>
        <taxon>eudicotyledons</taxon>
        <taxon>Gunneridae</taxon>
        <taxon>Pentapetalae</taxon>
        <taxon>rosids</taxon>
        <taxon>fabids</taxon>
        <taxon>Rosales</taxon>
        <taxon>Cannabaceae</taxon>
        <taxon>Trema</taxon>
    </lineage>
</organism>
<evidence type="ECO:0000256" key="9">
    <source>
        <dbReference type="ARBA" id="ARBA00023033"/>
    </source>
</evidence>
<evidence type="ECO:0000256" key="6">
    <source>
        <dbReference type="ARBA" id="ARBA00022989"/>
    </source>
</evidence>
<dbReference type="GO" id="GO:0004497">
    <property type="term" value="F:monooxygenase activity"/>
    <property type="evidence" value="ECO:0007669"/>
    <property type="project" value="UniProtKB-KW"/>
</dbReference>
<reference evidence="12" key="1">
    <citation type="submission" date="2016-06" db="EMBL/GenBank/DDBJ databases">
        <title>Parallel loss of symbiosis genes in relatives of nitrogen-fixing non-legume Parasponia.</title>
        <authorList>
            <person name="Van Velzen R."/>
            <person name="Holmer R."/>
            <person name="Bu F."/>
            <person name="Rutten L."/>
            <person name="Van Zeijl A."/>
            <person name="Liu W."/>
            <person name="Santuari L."/>
            <person name="Cao Q."/>
            <person name="Sharma T."/>
            <person name="Shen D."/>
            <person name="Roswanjaya Y."/>
            <person name="Wardhani T."/>
            <person name="Kalhor M.S."/>
            <person name="Jansen J."/>
            <person name="Van den Hoogen J."/>
            <person name="Gungor B."/>
            <person name="Hartog M."/>
            <person name="Hontelez J."/>
            <person name="Verver J."/>
            <person name="Yang W.-C."/>
            <person name="Schijlen E."/>
            <person name="Repin R."/>
            <person name="Schilthuizen M."/>
            <person name="Schranz E."/>
            <person name="Heidstra R."/>
            <person name="Miyata K."/>
            <person name="Fedorova E."/>
            <person name="Kohlen W."/>
            <person name="Bisseling T."/>
            <person name="Smit S."/>
            <person name="Geurts R."/>
        </authorList>
    </citation>
    <scope>NUCLEOTIDE SEQUENCE [LARGE SCALE GENOMIC DNA]</scope>
    <source>
        <strain evidence="12">cv. RG33-2</strain>
    </source>
</reference>
<keyword evidence="6" id="KW-1133">Transmembrane helix</keyword>
<evidence type="ECO:0000256" key="4">
    <source>
        <dbReference type="ARBA" id="ARBA00022692"/>
    </source>
</evidence>
<dbReference type="GO" id="GO:0016020">
    <property type="term" value="C:membrane"/>
    <property type="evidence" value="ECO:0007669"/>
    <property type="project" value="UniProtKB-SubCell"/>
</dbReference>
<evidence type="ECO:0000256" key="7">
    <source>
        <dbReference type="ARBA" id="ARBA00023002"/>
    </source>
</evidence>
<evidence type="ECO:0000256" key="3">
    <source>
        <dbReference type="ARBA" id="ARBA00022617"/>
    </source>
</evidence>
<keyword evidence="8" id="KW-0408">Iron</keyword>